<keyword evidence="7" id="KW-0862">Zinc</keyword>
<keyword evidence="5" id="KW-0479">Metal-binding</keyword>
<dbReference type="OrthoDB" id="9810148at2"/>
<dbReference type="InterPro" id="IPR012763">
    <property type="entry name" value="DNA_pol_III_sug/sutau_N"/>
</dbReference>
<dbReference type="SUPFAM" id="SSF48019">
    <property type="entry name" value="post-AAA+ oligomerization domain-like"/>
    <property type="match status" value="1"/>
</dbReference>
<dbReference type="GO" id="GO:0009360">
    <property type="term" value="C:DNA polymerase III complex"/>
    <property type="evidence" value="ECO:0007669"/>
    <property type="project" value="InterPro"/>
</dbReference>
<dbReference type="SUPFAM" id="SSF52540">
    <property type="entry name" value="P-loop containing nucleoside triphosphate hydrolases"/>
    <property type="match status" value="1"/>
</dbReference>
<dbReference type="PRINTS" id="PR00300">
    <property type="entry name" value="CLPPROTEASEA"/>
</dbReference>
<dbReference type="InterPro" id="IPR001270">
    <property type="entry name" value="ClpA/B"/>
</dbReference>
<dbReference type="Gene3D" id="3.40.50.300">
    <property type="entry name" value="P-loop containing nucleotide triphosphate hydrolases"/>
    <property type="match status" value="1"/>
</dbReference>
<dbReference type="Gene3D" id="1.10.8.60">
    <property type="match status" value="1"/>
</dbReference>
<dbReference type="Proteomes" id="UP000199073">
    <property type="component" value="Unassembled WGS sequence"/>
</dbReference>
<dbReference type="Gene3D" id="1.20.272.10">
    <property type="match status" value="1"/>
</dbReference>
<dbReference type="Pfam" id="PF13177">
    <property type="entry name" value="DNA_pol3_delta2"/>
    <property type="match status" value="1"/>
</dbReference>
<comment type="function">
    <text evidence="11">DNA polymerase III is a complex, multichain enzyme responsible for most of the replicative synthesis in bacteria. This DNA polymerase also exhibits 3' to 5' exonuclease activity.</text>
</comment>
<proteinExistence type="inferred from homology"/>
<keyword evidence="4 11" id="KW-0235">DNA replication</keyword>
<dbReference type="PANTHER" id="PTHR11669">
    <property type="entry name" value="REPLICATION FACTOR C / DNA POLYMERASE III GAMMA-TAU SUBUNIT"/>
    <property type="match status" value="1"/>
</dbReference>
<evidence type="ECO:0000256" key="7">
    <source>
        <dbReference type="ARBA" id="ARBA00022833"/>
    </source>
</evidence>
<evidence type="ECO:0000256" key="6">
    <source>
        <dbReference type="ARBA" id="ARBA00022741"/>
    </source>
</evidence>
<dbReference type="Pfam" id="PF22608">
    <property type="entry name" value="DNAX_ATPase_lid"/>
    <property type="match status" value="1"/>
</dbReference>
<dbReference type="RefSeq" id="WP_092221337.1">
    <property type="nucleotide sequence ID" value="NZ_FNJI01000008.1"/>
</dbReference>
<evidence type="ECO:0000313" key="15">
    <source>
        <dbReference type="Proteomes" id="UP000199073"/>
    </source>
</evidence>
<dbReference type="EMBL" id="FNJI01000008">
    <property type="protein sequence ID" value="SDO96551.1"/>
    <property type="molecule type" value="Genomic_DNA"/>
</dbReference>
<comment type="catalytic activity">
    <reaction evidence="10 11">
        <text>DNA(n) + a 2'-deoxyribonucleoside 5'-triphosphate = DNA(n+1) + diphosphate</text>
        <dbReference type="Rhea" id="RHEA:22508"/>
        <dbReference type="Rhea" id="RHEA-COMP:17339"/>
        <dbReference type="Rhea" id="RHEA-COMP:17340"/>
        <dbReference type="ChEBI" id="CHEBI:33019"/>
        <dbReference type="ChEBI" id="CHEBI:61560"/>
        <dbReference type="ChEBI" id="CHEBI:173112"/>
        <dbReference type="EC" id="2.7.7.7"/>
    </reaction>
</comment>
<evidence type="ECO:0000256" key="12">
    <source>
        <dbReference type="SAM" id="MobiDB-lite"/>
    </source>
</evidence>
<dbReference type="InterPro" id="IPR045085">
    <property type="entry name" value="HLD_clamp_pol_III_gamma_tau"/>
</dbReference>
<dbReference type="InterPro" id="IPR027417">
    <property type="entry name" value="P-loop_NTPase"/>
</dbReference>
<keyword evidence="15" id="KW-1185">Reference proteome</keyword>
<evidence type="ECO:0000256" key="5">
    <source>
        <dbReference type="ARBA" id="ARBA00022723"/>
    </source>
</evidence>
<organism evidence="14 15">
    <name type="scientific">Desulforhopalus singaporensis</name>
    <dbReference type="NCBI Taxonomy" id="91360"/>
    <lineage>
        <taxon>Bacteria</taxon>
        <taxon>Pseudomonadati</taxon>
        <taxon>Thermodesulfobacteriota</taxon>
        <taxon>Desulfobulbia</taxon>
        <taxon>Desulfobulbales</taxon>
        <taxon>Desulfocapsaceae</taxon>
        <taxon>Desulforhopalus</taxon>
    </lineage>
</organism>
<evidence type="ECO:0000256" key="11">
    <source>
        <dbReference type="RuleBase" id="RU364063"/>
    </source>
</evidence>
<dbReference type="AlphaFoldDB" id="A0A1H0NV21"/>
<dbReference type="GO" id="GO:0046872">
    <property type="term" value="F:metal ion binding"/>
    <property type="evidence" value="ECO:0007669"/>
    <property type="project" value="UniProtKB-KW"/>
</dbReference>
<dbReference type="GO" id="GO:0005524">
    <property type="term" value="F:ATP binding"/>
    <property type="evidence" value="ECO:0007669"/>
    <property type="project" value="UniProtKB-KW"/>
</dbReference>
<dbReference type="InterPro" id="IPR022754">
    <property type="entry name" value="DNA_pol_III_gamma-3"/>
</dbReference>
<keyword evidence="6 11" id="KW-0547">Nucleotide-binding</keyword>
<dbReference type="GO" id="GO:0003887">
    <property type="term" value="F:DNA-directed DNA polymerase activity"/>
    <property type="evidence" value="ECO:0007669"/>
    <property type="project" value="UniProtKB-KW"/>
</dbReference>
<feature type="domain" description="AAA+ ATPase" evidence="13">
    <location>
        <begin position="37"/>
        <end position="179"/>
    </location>
</feature>
<evidence type="ECO:0000259" key="13">
    <source>
        <dbReference type="SMART" id="SM00382"/>
    </source>
</evidence>
<comment type="subunit">
    <text evidence="11">DNA polymerase III contains a core (composed of alpha, epsilon and theta chains) that associates with a tau subunit. This core dimerizes to form the POLIII' complex. PolIII' associates with the gamma complex (composed of gamma, delta, delta', psi and chi chains) and with the beta chain to form the complete DNA polymerase III complex.</text>
</comment>
<keyword evidence="2 11" id="KW-0808">Transferase</keyword>
<gene>
    <name evidence="11" type="primary">dnaX</name>
    <name evidence="14" type="ORF">SAMN05660330_01460</name>
</gene>
<feature type="compositionally biased region" description="Low complexity" evidence="12">
    <location>
        <begin position="424"/>
        <end position="446"/>
    </location>
</feature>
<comment type="similarity">
    <text evidence="1 11">Belongs to the DnaX/STICHEL family.</text>
</comment>
<evidence type="ECO:0000256" key="9">
    <source>
        <dbReference type="ARBA" id="ARBA00022932"/>
    </source>
</evidence>
<accession>A0A1H0NV21</accession>
<keyword evidence="9 11" id="KW-0239">DNA-directed DNA polymerase</keyword>
<evidence type="ECO:0000256" key="10">
    <source>
        <dbReference type="ARBA" id="ARBA00049244"/>
    </source>
</evidence>
<evidence type="ECO:0000256" key="1">
    <source>
        <dbReference type="ARBA" id="ARBA00006360"/>
    </source>
</evidence>
<dbReference type="InterPro" id="IPR008921">
    <property type="entry name" value="DNA_pol3_clamp-load_cplx_C"/>
</dbReference>
<keyword evidence="3 11" id="KW-0548">Nucleotidyltransferase</keyword>
<dbReference type="SMART" id="SM00382">
    <property type="entry name" value="AAA"/>
    <property type="match status" value="1"/>
</dbReference>
<evidence type="ECO:0000256" key="2">
    <source>
        <dbReference type="ARBA" id="ARBA00022679"/>
    </source>
</evidence>
<dbReference type="EC" id="2.7.7.7" evidence="11"/>
<dbReference type="Pfam" id="PF12169">
    <property type="entry name" value="DNA_pol3_gamma3"/>
    <property type="match status" value="1"/>
</dbReference>
<dbReference type="STRING" id="91360.SAMN05660330_01460"/>
<dbReference type="PANTHER" id="PTHR11669:SF0">
    <property type="entry name" value="PROTEIN STICHEL-LIKE 2"/>
    <property type="match status" value="1"/>
</dbReference>
<dbReference type="GO" id="GO:0003677">
    <property type="term" value="F:DNA binding"/>
    <property type="evidence" value="ECO:0007669"/>
    <property type="project" value="InterPro"/>
</dbReference>
<dbReference type="CDD" id="cd00009">
    <property type="entry name" value="AAA"/>
    <property type="match status" value="1"/>
</dbReference>
<reference evidence="14 15" key="1">
    <citation type="submission" date="2016-10" db="EMBL/GenBank/DDBJ databases">
        <authorList>
            <person name="de Groot N.N."/>
        </authorList>
    </citation>
    <scope>NUCLEOTIDE SEQUENCE [LARGE SCALE GENOMIC DNA]</scope>
    <source>
        <strain evidence="14 15">DSM 12130</strain>
    </source>
</reference>
<evidence type="ECO:0000256" key="4">
    <source>
        <dbReference type="ARBA" id="ARBA00022705"/>
    </source>
</evidence>
<protein>
    <recommendedName>
        <fullName evidence="11">DNA polymerase III subunit gamma/tau</fullName>
        <ecNumber evidence="11">2.7.7.7</ecNumber>
    </recommendedName>
</protein>
<dbReference type="InterPro" id="IPR050238">
    <property type="entry name" value="DNA_Rep/Repair_Clamp_Loader"/>
</dbReference>
<dbReference type="NCBIfam" id="TIGR02397">
    <property type="entry name" value="dnaX_nterm"/>
    <property type="match status" value="1"/>
</dbReference>
<name>A0A1H0NV21_9BACT</name>
<feature type="region of interest" description="Disordered" evidence="12">
    <location>
        <begin position="380"/>
        <end position="461"/>
    </location>
</feature>
<keyword evidence="8 11" id="KW-0067">ATP-binding</keyword>
<sequence length="589" mass="66560">MSYLVLARKFRPQRFSQIVGQRPVVKTLQNSIDRNRIAHAILFSGVRGVGKTTLARIMAKAINCSSTQPDKPCDECSSCREIRKGNFIDLYEIDGASNRGIQEIRELKEKLRFLPTSAKFKVIIIDEVHMLTTEAFNALLKTLEEPPDHVYFMFATTEIHKIPVTILSRCQQYELKRVPAKELYEHFGKLAEMEGYRIEPEALSLIVREAAGSVRDGLSLLDQMFSFGEQEIKVEDVVEVLGLVDREILMNLSRALLHGDKKETFLSLEKVFEFGTDIKRFMVDLLDHFRNLLFCKINGCSHLIDLPQEDLNDLTELASDYSAETIHLKLSLLMAAAEELKFSTLPRLSLETSFFKIIETSNIVPISSLLGQLDQFLSNLPTGGETPNPIAPPPQEAARQSKKNGNEKKTAEQPAPSEQPVPPAAAQQPSAGTAEPTQEQSQQQQPKPSPDAGKIKIHSHEKEIRKEWPRFIEYVRDRKIWMAKDLQRADSAKEDAEGILHITYSDPHNCSLLKQKENLNLLTEFALDFFQKQLKVRITVPKTEEATDVNGEDSPHKKRQQLANDPIVIMAADIFNGEIGDIRIGPRSR</sequence>
<evidence type="ECO:0000313" key="14">
    <source>
        <dbReference type="EMBL" id="SDO96551.1"/>
    </source>
</evidence>
<dbReference type="FunFam" id="3.40.50.300:FF:000014">
    <property type="entry name" value="DNA polymerase III subunit gamma/tau"/>
    <property type="match status" value="1"/>
</dbReference>
<dbReference type="InterPro" id="IPR003593">
    <property type="entry name" value="AAA+_ATPase"/>
</dbReference>
<dbReference type="GO" id="GO:0006261">
    <property type="term" value="P:DNA-templated DNA replication"/>
    <property type="evidence" value="ECO:0007669"/>
    <property type="project" value="TreeGrafter"/>
</dbReference>
<evidence type="ECO:0000256" key="3">
    <source>
        <dbReference type="ARBA" id="ARBA00022695"/>
    </source>
</evidence>
<dbReference type="NCBIfam" id="NF004046">
    <property type="entry name" value="PRK05563.1"/>
    <property type="match status" value="1"/>
</dbReference>
<dbReference type="CDD" id="cd18137">
    <property type="entry name" value="HLD_clamp_pol_III_gamma_tau"/>
    <property type="match status" value="1"/>
</dbReference>
<evidence type="ECO:0000256" key="8">
    <source>
        <dbReference type="ARBA" id="ARBA00022840"/>
    </source>
</evidence>